<reference evidence="1 2" key="1">
    <citation type="journal article" date="2020" name="Genome Biol. Evol.">
        <title>Comparative genomics of strictly vertically transmitted, feminizing microsporidia endosymbionts of amphipod crustaceans.</title>
        <authorList>
            <person name="Cormier A."/>
            <person name="Chebbi M.A."/>
            <person name="Giraud I."/>
            <person name="Wattier R."/>
            <person name="Teixeira M."/>
            <person name="Gilbert C."/>
            <person name="Rigaud T."/>
            <person name="Cordaux R."/>
        </authorList>
    </citation>
    <scope>NUCLEOTIDE SEQUENCE [LARGE SCALE GENOMIC DNA]</scope>
    <source>
        <strain evidence="1 2">Ou3-Ou53</strain>
    </source>
</reference>
<sequence length="473" mass="55548">MTKGGFSMKRIKNTLYDRNMFGVSLADEQGQHMIGTPIGHQHLFHPKRYKTIKGQTSEYKVYERGLFNTTTKRGYMGASGNLNSQNHNGLLRVVCPNKVKQVRVTEDESEDSISIPETTQGREHNEDYNWCLLASMNVLRNNVKIIDHDGNDIKKSNINKNNFIGEDESFKEHLEEIPQPTYEYRIFKYKRNIDTCENINIRRDDVINQHQFENIREGGINKLERMELQRESKRLRRKAEEGVVYKQANGFETHHTANLFKIVKQNDGSSNYNEDLHSEVDLKAYEFYNRQHFGVSKKRCPVVNQRGEYRKVGQLEKLRQNKKTVVRHSLEFPHKHVYDILGVSSNMCYTRLRDESLYFIYKAYNMMDTILYSSFLSKLSEFNFINILFGYKIFKSYTQCPSAERVSSDLLYLVSCLIASKYLDDKHVINSWVPEKLVVLNKLEIKILSALRYTIELDVYNLYDIMNEIFPPR</sequence>
<proteinExistence type="predicted"/>
<dbReference type="Proteomes" id="UP000740883">
    <property type="component" value="Unassembled WGS sequence"/>
</dbReference>
<gene>
    <name evidence="1" type="ORF">NGRA_0811</name>
</gene>
<dbReference type="AlphaFoldDB" id="A0A9P6H0P4"/>
<organism evidence="1 2">
    <name type="scientific">Nosema granulosis</name>
    <dbReference type="NCBI Taxonomy" id="83296"/>
    <lineage>
        <taxon>Eukaryota</taxon>
        <taxon>Fungi</taxon>
        <taxon>Fungi incertae sedis</taxon>
        <taxon>Microsporidia</taxon>
        <taxon>Nosematidae</taxon>
        <taxon>Nosema</taxon>
    </lineage>
</organism>
<name>A0A9P6H0P4_9MICR</name>
<accession>A0A9P6H0P4</accession>
<comment type="caution">
    <text evidence="1">The sequence shown here is derived from an EMBL/GenBank/DDBJ whole genome shotgun (WGS) entry which is preliminary data.</text>
</comment>
<dbReference type="OrthoDB" id="244495at2759"/>
<evidence type="ECO:0000313" key="1">
    <source>
        <dbReference type="EMBL" id="KAF9764114.1"/>
    </source>
</evidence>
<dbReference type="EMBL" id="SBJO01000037">
    <property type="protein sequence ID" value="KAF9764114.1"/>
    <property type="molecule type" value="Genomic_DNA"/>
</dbReference>
<protein>
    <submittedName>
        <fullName evidence="1">Uncharacterized protein</fullName>
    </submittedName>
</protein>
<evidence type="ECO:0000313" key="2">
    <source>
        <dbReference type="Proteomes" id="UP000740883"/>
    </source>
</evidence>
<keyword evidence="2" id="KW-1185">Reference proteome</keyword>